<proteinExistence type="predicted"/>
<gene>
    <name evidence="1" type="ORF">J0M35_18495</name>
</gene>
<dbReference type="AlphaFoldDB" id="A0A8J7PF69"/>
<protein>
    <submittedName>
        <fullName evidence="1">Uncharacterized protein</fullName>
    </submittedName>
</protein>
<reference evidence="1" key="1">
    <citation type="submission" date="2021-02" db="EMBL/GenBank/DDBJ databases">
        <title>Genome-Resolved Metagenomics of a Microbial Community Performing Photosynthetic Biological Nutrient Removal.</title>
        <authorList>
            <person name="Mcdaniel E.A."/>
        </authorList>
    </citation>
    <scope>NUCLEOTIDE SEQUENCE</scope>
    <source>
        <strain evidence="1">UWPOB_OBS1</strain>
    </source>
</reference>
<evidence type="ECO:0000313" key="2">
    <source>
        <dbReference type="Proteomes" id="UP000664277"/>
    </source>
</evidence>
<dbReference type="Proteomes" id="UP000664277">
    <property type="component" value="Unassembled WGS sequence"/>
</dbReference>
<name>A0A8J7PF69_9BACT</name>
<evidence type="ECO:0000313" key="1">
    <source>
        <dbReference type="EMBL" id="MBN8662366.1"/>
    </source>
</evidence>
<dbReference type="EMBL" id="JAFLCK010000037">
    <property type="protein sequence ID" value="MBN8662366.1"/>
    <property type="molecule type" value="Genomic_DNA"/>
</dbReference>
<comment type="caution">
    <text evidence="1">The sequence shown here is derived from an EMBL/GenBank/DDBJ whole genome shotgun (WGS) entry which is preliminary data.</text>
</comment>
<organism evidence="1 2">
    <name type="scientific">Candidatus Obscuribacter phosphatis</name>
    <dbReference type="NCBI Taxonomy" id="1906157"/>
    <lineage>
        <taxon>Bacteria</taxon>
        <taxon>Bacillati</taxon>
        <taxon>Candidatus Melainabacteria</taxon>
        <taxon>Candidatus Obscuribacterales</taxon>
        <taxon>Candidatus Obscuribacteraceae</taxon>
        <taxon>Candidatus Obscuribacter</taxon>
    </lineage>
</organism>
<accession>A0A8J7PF69</accession>
<sequence>MCGSLFFRYRFHLLIVLVSLLAALFLLISRALALSSKVWYLEMESASGGVYRVWLSSEHARIDNGNFGYSLFASKEKNGWSILASRKDSREQCRTSLKGFCDEYARLLKAGSVLDLNKPSKTIALKFEQGALLGCTGNKCIFAGEQRAKDLFMSGEKPEKTDHYEVVYANMPVPPEIAGLTCVLVNMPRLGGCVLQAHEYFADGRRCWIVRNRKLEILSDTAKDSALFRPPAGFKDVGKLERRFLFKSVSGIMDDMAESLGRR</sequence>